<evidence type="ECO:0000256" key="5">
    <source>
        <dbReference type="ARBA" id="ARBA00023136"/>
    </source>
</evidence>
<evidence type="ECO:0000256" key="6">
    <source>
        <dbReference type="SAM" id="MobiDB-lite"/>
    </source>
</evidence>
<feature type="transmembrane region" description="Helical" evidence="7">
    <location>
        <begin position="345"/>
        <end position="371"/>
    </location>
</feature>
<evidence type="ECO:0000256" key="2">
    <source>
        <dbReference type="ARBA" id="ARBA00007367"/>
    </source>
</evidence>
<feature type="transmembrane region" description="Helical" evidence="7">
    <location>
        <begin position="195"/>
        <end position="214"/>
    </location>
</feature>
<keyword evidence="10" id="KW-1185">Reference proteome</keyword>
<feature type="region of interest" description="Disordered" evidence="6">
    <location>
        <begin position="384"/>
        <end position="422"/>
    </location>
</feature>
<feature type="transmembrane region" description="Helical" evidence="7">
    <location>
        <begin position="278"/>
        <end position="300"/>
    </location>
</feature>
<sequence length="422" mass="46602">MISGCMMIVGFLFRNLKFHSFYDDISLKSIMTVKEIALAFILMRAGLSIDNEQLMKLKFVVVRLVLIPCIVEASTVGVIAHYLLGLPWIFSYMLGWLMSSISPEVVMPIILKHEARGYGKKKGIPTLIIAACSLDDILGIACFTICFSIAFSTENLIWTIIKGPLEPLVGLAFGAVFGVIFWHFPTSSLKVPKQVYYNVLLLTFGSMAILFFSVRFRLPGMGPLGSIILAFVASIRWRHNKIQFGNVQYVTKIIWYVMEPFLFALIGSEVTVDTLQDFAAYGTLSIFSGLCLRYIATLITCAGAGFNIKEKVFIASSWISKATVQAAIGSQALDYARQNKLEADLIHYGTVVLSVSVLSILYTAPLGAILANTLGPILLTRDEKPSESSEIFETESQEKLERSTPEGKTSATTLVQSDNQHI</sequence>
<dbReference type="GO" id="GO:0016020">
    <property type="term" value="C:membrane"/>
    <property type="evidence" value="ECO:0007669"/>
    <property type="project" value="UniProtKB-SubCell"/>
</dbReference>
<feature type="compositionally biased region" description="Basic and acidic residues" evidence="6">
    <location>
        <begin position="396"/>
        <end position="405"/>
    </location>
</feature>
<feature type="transmembrane region" description="Helical" evidence="7">
    <location>
        <begin position="89"/>
        <end position="111"/>
    </location>
</feature>
<name>A0A8X6QPW2_NEPPI</name>
<feature type="compositionally biased region" description="Polar residues" evidence="6">
    <location>
        <begin position="406"/>
        <end position="422"/>
    </location>
</feature>
<proteinExistence type="inferred from homology"/>
<gene>
    <name evidence="9" type="primary">SLC9B2</name>
    <name evidence="9" type="ORF">NPIL_157891</name>
</gene>
<feature type="transmembrane region" description="Helical" evidence="7">
    <location>
        <begin position="59"/>
        <end position="83"/>
    </location>
</feature>
<dbReference type="Proteomes" id="UP000887013">
    <property type="component" value="Unassembled WGS sequence"/>
</dbReference>
<feature type="transmembrane region" description="Helical" evidence="7">
    <location>
        <begin position="220"/>
        <end position="237"/>
    </location>
</feature>
<organism evidence="9 10">
    <name type="scientific">Nephila pilipes</name>
    <name type="common">Giant wood spider</name>
    <name type="synonym">Nephila maculata</name>
    <dbReference type="NCBI Taxonomy" id="299642"/>
    <lineage>
        <taxon>Eukaryota</taxon>
        <taxon>Metazoa</taxon>
        <taxon>Ecdysozoa</taxon>
        <taxon>Arthropoda</taxon>
        <taxon>Chelicerata</taxon>
        <taxon>Arachnida</taxon>
        <taxon>Araneae</taxon>
        <taxon>Araneomorphae</taxon>
        <taxon>Entelegynae</taxon>
        <taxon>Araneoidea</taxon>
        <taxon>Nephilidae</taxon>
        <taxon>Nephila</taxon>
    </lineage>
</organism>
<dbReference type="PANTHER" id="PTHR31102:SF1">
    <property type="entry name" value="CATION_H+ EXCHANGER DOMAIN-CONTAINING PROTEIN"/>
    <property type="match status" value="1"/>
</dbReference>
<reference evidence="9" key="1">
    <citation type="submission" date="2020-08" db="EMBL/GenBank/DDBJ databases">
        <title>Multicomponent nature underlies the extraordinary mechanical properties of spider dragline silk.</title>
        <authorList>
            <person name="Kono N."/>
            <person name="Nakamura H."/>
            <person name="Mori M."/>
            <person name="Yoshida Y."/>
            <person name="Ohtoshi R."/>
            <person name="Malay A.D."/>
            <person name="Moran D.A.P."/>
            <person name="Tomita M."/>
            <person name="Numata K."/>
            <person name="Arakawa K."/>
        </authorList>
    </citation>
    <scope>NUCLEOTIDE SEQUENCE</scope>
</reference>
<dbReference type="InterPro" id="IPR006153">
    <property type="entry name" value="Cation/H_exchanger_TM"/>
</dbReference>
<evidence type="ECO:0000256" key="7">
    <source>
        <dbReference type="SAM" id="Phobius"/>
    </source>
</evidence>
<dbReference type="InterPro" id="IPR038770">
    <property type="entry name" value="Na+/solute_symporter_sf"/>
</dbReference>
<dbReference type="AlphaFoldDB" id="A0A8X6QPW2"/>
<dbReference type="PANTHER" id="PTHR31102">
    <property type="match status" value="1"/>
</dbReference>
<feature type="domain" description="Cation/H+ exchanger transmembrane" evidence="8">
    <location>
        <begin position="7"/>
        <end position="360"/>
    </location>
</feature>
<evidence type="ECO:0000256" key="3">
    <source>
        <dbReference type="ARBA" id="ARBA00022692"/>
    </source>
</evidence>
<evidence type="ECO:0000313" key="10">
    <source>
        <dbReference type="Proteomes" id="UP000887013"/>
    </source>
</evidence>
<protein>
    <recommendedName>
        <fullName evidence="8">Cation/H+ exchanger transmembrane domain-containing protein</fullName>
    </recommendedName>
</protein>
<comment type="subcellular location">
    <subcellularLocation>
        <location evidence="1">Membrane</location>
        <topology evidence="1">Multi-pass membrane protein</topology>
    </subcellularLocation>
</comment>
<keyword evidence="5 7" id="KW-0472">Membrane</keyword>
<evidence type="ECO:0000313" key="9">
    <source>
        <dbReference type="EMBL" id="GFU25843.1"/>
    </source>
</evidence>
<keyword evidence="3 7" id="KW-0812">Transmembrane</keyword>
<dbReference type="GO" id="GO:0015297">
    <property type="term" value="F:antiporter activity"/>
    <property type="evidence" value="ECO:0007669"/>
    <property type="project" value="InterPro"/>
</dbReference>
<feature type="transmembrane region" description="Helical" evidence="7">
    <location>
        <begin position="249"/>
        <end position="266"/>
    </location>
</feature>
<feature type="transmembrane region" description="Helical" evidence="7">
    <location>
        <begin position="163"/>
        <end position="183"/>
    </location>
</feature>
<dbReference type="OrthoDB" id="423807at2759"/>
<comment type="similarity">
    <text evidence="2">Belongs to the monovalent cation:proton antiporter 1 (CPA1) transporter (TC 2.A.36) family.</text>
</comment>
<feature type="transmembrane region" description="Helical" evidence="7">
    <location>
        <begin position="123"/>
        <end position="151"/>
    </location>
</feature>
<evidence type="ECO:0000256" key="4">
    <source>
        <dbReference type="ARBA" id="ARBA00022989"/>
    </source>
</evidence>
<keyword evidence="4 7" id="KW-1133">Transmembrane helix</keyword>
<evidence type="ECO:0000259" key="8">
    <source>
        <dbReference type="Pfam" id="PF00999"/>
    </source>
</evidence>
<dbReference type="Gene3D" id="1.20.1530.20">
    <property type="match status" value="1"/>
</dbReference>
<dbReference type="EMBL" id="BMAW01128512">
    <property type="protein sequence ID" value="GFU25843.1"/>
    <property type="molecule type" value="Genomic_DNA"/>
</dbReference>
<dbReference type="Pfam" id="PF00999">
    <property type="entry name" value="Na_H_Exchanger"/>
    <property type="match status" value="1"/>
</dbReference>
<dbReference type="InterPro" id="IPR051843">
    <property type="entry name" value="CPA1_transporter"/>
</dbReference>
<comment type="caution">
    <text evidence="9">The sequence shown here is derived from an EMBL/GenBank/DDBJ whole genome shotgun (WGS) entry which is preliminary data.</text>
</comment>
<accession>A0A8X6QPW2</accession>
<dbReference type="GO" id="GO:1902600">
    <property type="term" value="P:proton transmembrane transport"/>
    <property type="evidence" value="ECO:0007669"/>
    <property type="project" value="InterPro"/>
</dbReference>
<evidence type="ECO:0000256" key="1">
    <source>
        <dbReference type="ARBA" id="ARBA00004141"/>
    </source>
</evidence>